<feature type="transmembrane region" description="Helical" evidence="8">
    <location>
        <begin position="442"/>
        <end position="465"/>
    </location>
</feature>
<feature type="transmembrane region" description="Helical" evidence="8">
    <location>
        <begin position="860"/>
        <end position="883"/>
    </location>
</feature>
<dbReference type="FunFam" id="1.20.1640.10:FF:000013">
    <property type="entry name" value="PaTched Related family"/>
    <property type="match status" value="1"/>
</dbReference>
<feature type="transmembrane region" description="Helical" evidence="8">
    <location>
        <begin position="60"/>
        <end position="80"/>
    </location>
</feature>
<dbReference type="InterPro" id="IPR051697">
    <property type="entry name" value="Patched_domain-protein"/>
</dbReference>
<dbReference type="GO" id="GO:0006897">
    <property type="term" value="P:endocytosis"/>
    <property type="evidence" value="ECO:0007669"/>
    <property type="project" value="TreeGrafter"/>
</dbReference>
<feature type="transmembrane region" description="Helical" evidence="8">
    <location>
        <begin position="889"/>
        <end position="918"/>
    </location>
</feature>
<evidence type="ECO:0000256" key="7">
    <source>
        <dbReference type="ARBA" id="ARBA00023180"/>
    </source>
</evidence>
<dbReference type="Gene3D" id="1.20.1640.10">
    <property type="entry name" value="Multidrug efflux transporter AcrB transmembrane domain"/>
    <property type="match status" value="2"/>
</dbReference>
<dbReference type="PANTHER" id="PTHR10796:SF193">
    <property type="entry name" value="SSD DOMAIN-CONTAINING PROTEIN"/>
    <property type="match status" value="1"/>
</dbReference>
<keyword evidence="11" id="KW-1185">Reference proteome</keyword>
<feature type="transmembrane region" description="Helical" evidence="8">
    <location>
        <begin position="300"/>
        <end position="322"/>
    </location>
</feature>
<evidence type="ECO:0000256" key="8">
    <source>
        <dbReference type="SAM" id="Phobius"/>
    </source>
</evidence>
<feature type="transmembrane region" description="Helical" evidence="8">
    <location>
        <begin position="557"/>
        <end position="576"/>
    </location>
</feature>
<evidence type="ECO:0000313" key="10">
    <source>
        <dbReference type="EMBL" id="CAD5215456.1"/>
    </source>
</evidence>
<feature type="transmembrane region" description="Helical" evidence="8">
    <location>
        <begin position="410"/>
        <end position="427"/>
    </location>
</feature>
<comment type="subcellular location">
    <subcellularLocation>
        <location evidence="1">Cell membrane</location>
        <topology evidence="1">Multi-pass membrane protein</topology>
    </subcellularLocation>
</comment>
<keyword evidence="5 8" id="KW-1133">Transmembrane helix</keyword>
<feature type="transmembrane region" description="Helical" evidence="8">
    <location>
        <begin position="343"/>
        <end position="364"/>
    </location>
</feature>
<dbReference type="InterPro" id="IPR000731">
    <property type="entry name" value="SSD"/>
</dbReference>
<gene>
    <name evidence="10" type="ORF">BOKJ2_LOCUS6102</name>
</gene>
<evidence type="ECO:0000256" key="3">
    <source>
        <dbReference type="ARBA" id="ARBA00022475"/>
    </source>
</evidence>
<dbReference type="AlphaFoldDB" id="A0A811KJH8"/>
<keyword evidence="6 8" id="KW-0472">Membrane</keyword>
<dbReference type="OrthoDB" id="6510177at2759"/>
<feature type="transmembrane region" description="Helical" evidence="8">
    <location>
        <begin position="788"/>
        <end position="808"/>
    </location>
</feature>
<evidence type="ECO:0000256" key="2">
    <source>
        <dbReference type="ARBA" id="ARBA00005585"/>
    </source>
</evidence>
<dbReference type="Pfam" id="PF02460">
    <property type="entry name" value="Patched"/>
    <property type="match status" value="1"/>
</dbReference>
<dbReference type="Proteomes" id="UP000614601">
    <property type="component" value="Unassembled WGS sequence"/>
</dbReference>
<name>A0A811KJH8_9BILA</name>
<dbReference type="EMBL" id="CAJFDH010000003">
    <property type="protein sequence ID" value="CAD5215456.1"/>
    <property type="molecule type" value="Genomic_DNA"/>
</dbReference>
<organism evidence="10 11">
    <name type="scientific">Bursaphelenchus okinawaensis</name>
    <dbReference type="NCBI Taxonomy" id="465554"/>
    <lineage>
        <taxon>Eukaryota</taxon>
        <taxon>Metazoa</taxon>
        <taxon>Ecdysozoa</taxon>
        <taxon>Nematoda</taxon>
        <taxon>Chromadorea</taxon>
        <taxon>Rhabditida</taxon>
        <taxon>Tylenchina</taxon>
        <taxon>Tylenchomorpha</taxon>
        <taxon>Aphelenchoidea</taxon>
        <taxon>Aphelenchoididae</taxon>
        <taxon>Bursaphelenchus</taxon>
    </lineage>
</organism>
<keyword evidence="3" id="KW-1003">Cell membrane</keyword>
<reference evidence="10" key="1">
    <citation type="submission" date="2020-09" db="EMBL/GenBank/DDBJ databases">
        <authorList>
            <person name="Kikuchi T."/>
        </authorList>
    </citation>
    <scope>NUCLEOTIDE SEQUENCE</scope>
    <source>
        <strain evidence="10">SH1</strain>
    </source>
</reference>
<dbReference type="SUPFAM" id="SSF82866">
    <property type="entry name" value="Multidrug efflux transporter AcrB transmembrane domain"/>
    <property type="match status" value="2"/>
</dbReference>
<dbReference type="PANTHER" id="PTHR10796">
    <property type="entry name" value="PATCHED-RELATED"/>
    <property type="match status" value="1"/>
</dbReference>
<dbReference type="GO" id="GO:0018996">
    <property type="term" value="P:molting cycle, collagen and cuticulin-based cuticle"/>
    <property type="evidence" value="ECO:0007669"/>
    <property type="project" value="TreeGrafter"/>
</dbReference>
<evidence type="ECO:0000259" key="9">
    <source>
        <dbReference type="PROSITE" id="PS50156"/>
    </source>
</evidence>
<accession>A0A811KJH8</accession>
<feature type="transmembrane region" description="Helical" evidence="8">
    <location>
        <begin position="370"/>
        <end position="390"/>
    </location>
</feature>
<comment type="caution">
    <text evidence="10">The sequence shown here is derived from an EMBL/GenBank/DDBJ whole genome shotgun (WGS) entry which is preliminary data.</text>
</comment>
<dbReference type="InterPro" id="IPR003392">
    <property type="entry name" value="PTHD_SSD"/>
</dbReference>
<evidence type="ECO:0000256" key="1">
    <source>
        <dbReference type="ARBA" id="ARBA00004651"/>
    </source>
</evidence>
<dbReference type="EMBL" id="CAJFCW020000003">
    <property type="protein sequence ID" value="CAG9104111.1"/>
    <property type="molecule type" value="Genomic_DNA"/>
</dbReference>
<dbReference type="GO" id="GO:0005886">
    <property type="term" value="C:plasma membrane"/>
    <property type="evidence" value="ECO:0007669"/>
    <property type="project" value="UniProtKB-SubCell"/>
</dbReference>
<keyword evidence="4 8" id="KW-0812">Transmembrane</keyword>
<evidence type="ECO:0000256" key="4">
    <source>
        <dbReference type="ARBA" id="ARBA00022692"/>
    </source>
</evidence>
<protein>
    <recommendedName>
        <fullName evidence="9">SSD domain-containing protein</fullName>
    </recommendedName>
</protein>
<evidence type="ECO:0000256" key="6">
    <source>
        <dbReference type="ARBA" id="ARBA00023136"/>
    </source>
</evidence>
<feature type="transmembrane region" description="Helical" evidence="8">
    <location>
        <begin position="763"/>
        <end position="781"/>
    </location>
</feature>
<sequence>MRSEDGFSGIPAISETDSWTVEEAEIGFRMQSCMFKFPSLEPQFRRFFHWYGGFVHNYRVTLFVFPLLITFFLSFGFLWVGELSEDDPAYVFTPKNARWKRESQLFSSLWPLQENKFLPGKSFEAKRFVNVLVRAKDGQNVLRPTILDEIQLLNTLIMSNVTVPTEDGKFTLTYQDLCLSYDWTCGANEHIEMFRQMSKVGRVIDLKYPKGGNKDTPAYLGTAIGDITLNKTDNTVQEAKITQLFYFLKQDPPSVDKYSTAFEYAVEKFLLHEFKSHLIDISFAHYHSLQDGINENAERFVPNFVVSFTSLAIFCFACSLTLKKNRWSIDTVHSKPWLACCGLINTLISLISSFGLMMLIGIPYNVVNTIIPFLIIAIGIDDMFIMNACWDQIDKSLPVHERMQQMMMNAGVAVSITNITDILSFFIGCSSELPGVQVFCQYAFTSVVFCYLYQLTFFAGFQAILGEAEKANRNCFIFTKVNPVGKPKKTNTVYANETIKNSSELQKSTESASGYVQSIYIEDQKKKDQSQKRHTASDNVTHRFFSTKYGPFLLNDGVRAVVVLMYVFYIVIALLGCINFKEGLEPKNLVTDTHYIANYFNDLKLFWKIGPQIQVAVLNPPNLTDSIEREKLMAMVRSFEDTEYTLGREGTVFFFLEYLNYLDQLNAELENTDRIWNQKLRSWLKYTGGSNQWDTDIVFNKTTNEIIAFRFQLAMKDIVEPNQHKLAAKSLREIADKQPFHVEIYQETFPFADQYLIILPSTYFNVGISLLCMTLIAFLLIPSITSAILIVLSIISISAGVFGYMTFWGVHLDAVSMISIIMSIGFAVDLSAHIVYAFVTAHGDVHERVIGALEHLGWPIFQGATSTIAGISILYTVNAYIILTFFKTIWLTMVLGVIHGLIFIPVMISFLPLGFFQIEVEEDKITKKPIEDCK</sequence>
<feature type="transmembrane region" description="Helical" evidence="8">
    <location>
        <begin position="814"/>
        <end position="839"/>
    </location>
</feature>
<keyword evidence="7" id="KW-0325">Glycoprotein</keyword>
<comment type="similarity">
    <text evidence="2">Belongs to the patched family.</text>
</comment>
<dbReference type="PROSITE" id="PS50156">
    <property type="entry name" value="SSD"/>
    <property type="match status" value="1"/>
</dbReference>
<dbReference type="Proteomes" id="UP000783686">
    <property type="component" value="Unassembled WGS sequence"/>
</dbReference>
<dbReference type="GO" id="GO:0030659">
    <property type="term" value="C:cytoplasmic vesicle membrane"/>
    <property type="evidence" value="ECO:0007669"/>
    <property type="project" value="TreeGrafter"/>
</dbReference>
<proteinExistence type="inferred from homology"/>
<feature type="domain" description="SSD" evidence="9">
    <location>
        <begin position="302"/>
        <end position="464"/>
    </location>
</feature>
<evidence type="ECO:0000256" key="5">
    <source>
        <dbReference type="ARBA" id="ARBA00022989"/>
    </source>
</evidence>
<evidence type="ECO:0000313" key="11">
    <source>
        <dbReference type="Proteomes" id="UP000614601"/>
    </source>
</evidence>